<comment type="caution">
    <text evidence="2">The sequence shown here is derived from an EMBL/GenBank/DDBJ whole genome shotgun (WGS) entry which is preliminary data.</text>
</comment>
<name>A0ABW6TLM1_9NOCA</name>
<accession>A0ABW6TLM1</accession>
<dbReference type="Proteomes" id="UP001602089">
    <property type="component" value="Unassembled WGS sequence"/>
</dbReference>
<keyword evidence="3" id="KW-1185">Reference proteome</keyword>
<evidence type="ECO:0000259" key="1">
    <source>
        <dbReference type="Pfam" id="PF12728"/>
    </source>
</evidence>
<organism evidence="2 3">
    <name type="scientific">Nocardia elegans</name>
    <dbReference type="NCBI Taxonomy" id="300029"/>
    <lineage>
        <taxon>Bacteria</taxon>
        <taxon>Bacillati</taxon>
        <taxon>Actinomycetota</taxon>
        <taxon>Actinomycetes</taxon>
        <taxon>Mycobacteriales</taxon>
        <taxon>Nocardiaceae</taxon>
        <taxon>Nocardia</taxon>
    </lineage>
</organism>
<dbReference type="EMBL" id="JBIATK010000012">
    <property type="protein sequence ID" value="MFF4027036.1"/>
    <property type="molecule type" value="Genomic_DNA"/>
</dbReference>
<dbReference type="InterPro" id="IPR009061">
    <property type="entry name" value="DNA-bd_dom_put_sf"/>
</dbReference>
<dbReference type="SUPFAM" id="SSF46955">
    <property type="entry name" value="Putative DNA-binding domain"/>
    <property type="match status" value="1"/>
</dbReference>
<evidence type="ECO:0000313" key="3">
    <source>
        <dbReference type="Proteomes" id="UP001602089"/>
    </source>
</evidence>
<dbReference type="Gene3D" id="1.10.10.10">
    <property type="entry name" value="Winged helix-like DNA-binding domain superfamily/Winged helix DNA-binding domain"/>
    <property type="match status" value="1"/>
</dbReference>
<dbReference type="Pfam" id="PF12728">
    <property type="entry name" value="HTH_17"/>
    <property type="match status" value="1"/>
</dbReference>
<dbReference type="RefSeq" id="WP_387132240.1">
    <property type="nucleotide sequence ID" value="NZ_JBIATK010000012.1"/>
</dbReference>
<feature type="domain" description="Helix-turn-helix" evidence="1">
    <location>
        <begin position="20"/>
        <end position="70"/>
    </location>
</feature>
<reference evidence="2 3" key="1">
    <citation type="submission" date="2024-10" db="EMBL/GenBank/DDBJ databases">
        <title>The Natural Products Discovery Center: Release of the First 8490 Sequenced Strains for Exploring Actinobacteria Biosynthetic Diversity.</title>
        <authorList>
            <person name="Kalkreuter E."/>
            <person name="Kautsar S.A."/>
            <person name="Yang D."/>
            <person name="Bader C.D."/>
            <person name="Teijaro C.N."/>
            <person name="Fluegel L."/>
            <person name="Davis C.M."/>
            <person name="Simpson J.R."/>
            <person name="Lauterbach L."/>
            <person name="Steele A.D."/>
            <person name="Gui C."/>
            <person name="Meng S."/>
            <person name="Li G."/>
            <person name="Viehrig K."/>
            <person name="Ye F."/>
            <person name="Su P."/>
            <person name="Kiefer A.F."/>
            <person name="Nichols A."/>
            <person name="Cepeda A.J."/>
            <person name="Yan W."/>
            <person name="Fan B."/>
            <person name="Jiang Y."/>
            <person name="Adhikari A."/>
            <person name="Zheng C.-J."/>
            <person name="Schuster L."/>
            <person name="Cowan T.M."/>
            <person name="Smanski M.J."/>
            <person name="Chevrette M.G."/>
            <person name="De Carvalho L.P.S."/>
            <person name="Shen B."/>
        </authorList>
    </citation>
    <scope>NUCLEOTIDE SEQUENCE [LARGE SCALE GENOMIC DNA]</scope>
    <source>
        <strain evidence="2 3">NPDC001867</strain>
    </source>
</reference>
<dbReference type="InterPro" id="IPR041657">
    <property type="entry name" value="HTH_17"/>
</dbReference>
<protein>
    <submittedName>
        <fullName evidence="2">Helix-turn-helix transcriptional regulator</fullName>
    </submittedName>
</protein>
<gene>
    <name evidence="2" type="ORF">ACFYY5_29725</name>
</gene>
<proteinExistence type="predicted"/>
<sequence>MIGVAVVEPNHPKTPESLWDIEDLARFLKIQPGTLYKWRARGYGPRPVRNGEMGNHLRWHPATVMEWLAEPGDEAA</sequence>
<dbReference type="InterPro" id="IPR036388">
    <property type="entry name" value="WH-like_DNA-bd_sf"/>
</dbReference>
<evidence type="ECO:0000313" key="2">
    <source>
        <dbReference type="EMBL" id="MFF4027036.1"/>
    </source>
</evidence>